<dbReference type="Pfam" id="PF12691">
    <property type="entry name" value="Phage_tail_terminator_6"/>
    <property type="match status" value="1"/>
</dbReference>
<proteinExistence type="predicted"/>
<gene>
    <name evidence="1" type="ORF">CJ240_05790</name>
</gene>
<organism evidence="1 2">
    <name type="scientific">Varibaculum cambriense</name>
    <dbReference type="NCBI Taxonomy" id="184870"/>
    <lineage>
        <taxon>Bacteria</taxon>
        <taxon>Bacillati</taxon>
        <taxon>Actinomycetota</taxon>
        <taxon>Actinomycetes</taxon>
        <taxon>Actinomycetales</taxon>
        <taxon>Actinomycetaceae</taxon>
        <taxon>Varibaculum</taxon>
    </lineage>
</organism>
<sequence>MKTSETIAIFEKILQRLVETGIVAKPEKDGTYRQATTKPQVFYKYQPAKPARCITITPYRLEQSPNPANPVRTWSIQIRCRDTAPADLLADQVHQALEGHGWDGIARFHRESTAQMGKDENGWDERADNYQVIENGTQTL</sequence>
<reference evidence="1 2" key="1">
    <citation type="submission" date="2017-09" db="EMBL/GenBank/DDBJ databases">
        <title>Bacterial strain isolated from the female urinary microbiota.</title>
        <authorList>
            <person name="Thomas-White K."/>
            <person name="Kumar N."/>
            <person name="Forster S."/>
            <person name="Putonti C."/>
            <person name="Lawley T."/>
            <person name="Wolfe A.J."/>
        </authorList>
    </citation>
    <scope>NUCLEOTIDE SEQUENCE [LARGE SCALE GENOMIC DNA]</scope>
    <source>
        <strain evidence="1 2">UMB0744</strain>
    </source>
</reference>
<evidence type="ECO:0000313" key="1">
    <source>
        <dbReference type="EMBL" id="PMB89277.1"/>
    </source>
</evidence>
<evidence type="ECO:0008006" key="3">
    <source>
        <dbReference type="Google" id="ProtNLM"/>
    </source>
</evidence>
<keyword evidence="2" id="KW-1185">Reference proteome</keyword>
<dbReference type="EMBL" id="PNGC01000002">
    <property type="protein sequence ID" value="PMB89277.1"/>
    <property type="molecule type" value="Genomic_DNA"/>
</dbReference>
<evidence type="ECO:0000313" key="2">
    <source>
        <dbReference type="Proteomes" id="UP000243201"/>
    </source>
</evidence>
<accession>A0ABX4UNJ5</accession>
<dbReference type="InterPro" id="IPR024411">
    <property type="entry name" value="Tail_terminator_phage"/>
</dbReference>
<dbReference type="Proteomes" id="UP000243201">
    <property type="component" value="Unassembled WGS sequence"/>
</dbReference>
<comment type="caution">
    <text evidence="1">The sequence shown here is derived from an EMBL/GenBank/DDBJ whole genome shotgun (WGS) entry which is preliminary data.</text>
</comment>
<dbReference type="RefSeq" id="WP_102184323.1">
    <property type="nucleotide sequence ID" value="NZ_PNGC01000002.1"/>
</dbReference>
<name>A0ABX4UNJ5_9ACTO</name>
<protein>
    <recommendedName>
        <fullName evidence="3">DUF3168 domain-containing protein</fullName>
    </recommendedName>
</protein>